<dbReference type="EMBL" id="JAJSOF020000019">
    <property type="protein sequence ID" value="KAJ4437783.1"/>
    <property type="molecule type" value="Genomic_DNA"/>
</dbReference>
<feature type="domain" description="Reverse transcriptase" evidence="2">
    <location>
        <begin position="1"/>
        <end position="149"/>
    </location>
</feature>
<evidence type="ECO:0000313" key="3">
    <source>
        <dbReference type="EMBL" id="KAJ4437783.1"/>
    </source>
</evidence>
<protein>
    <recommendedName>
        <fullName evidence="2">Reverse transcriptase domain-containing protein</fullName>
    </recommendedName>
</protein>
<dbReference type="InterPro" id="IPR000477">
    <property type="entry name" value="RT_dom"/>
</dbReference>
<reference evidence="3 4" key="1">
    <citation type="journal article" date="2022" name="Allergy">
        <title>Genome assembly and annotation of Periplaneta americana reveal a comprehensive cockroach allergen profile.</title>
        <authorList>
            <person name="Wang L."/>
            <person name="Xiong Q."/>
            <person name="Saelim N."/>
            <person name="Wang L."/>
            <person name="Nong W."/>
            <person name="Wan A.T."/>
            <person name="Shi M."/>
            <person name="Liu X."/>
            <person name="Cao Q."/>
            <person name="Hui J.H.L."/>
            <person name="Sookrung N."/>
            <person name="Leung T.F."/>
            <person name="Tungtrongchitr A."/>
            <person name="Tsui S.K.W."/>
        </authorList>
    </citation>
    <scope>NUCLEOTIDE SEQUENCE [LARGE SCALE GENOMIC DNA]</scope>
    <source>
        <strain evidence="3">PWHHKU_190912</strain>
    </source>
</reference>
<proteinExistence type="predicted"/>
<dbReference type="PANTHER" id="PTHR33332">
    <property type="entry name" value="REVERSE TRANSCRIPTASE DOMAIN-CONTAINING PROTEIN"/>
    <property type="match status" value="1"/>
</dbReference>
<sequence>MAVFLDIAQAFDIVWHSGLLHKLQVLTIDDGLIHIIHSFFSDRTFQVKMENELSAVQNIHSGVPQGSIIAPHLYSVYIHDMPRSANCKLGLYADDTVYYTSDFNINNAHIKLQTQLNALETKPKKPDCLRLFSENINYKNEVKYLGVILDKRLRYSENVEYARNKALARFIHLYPLIRSPYLNLPLKVRLYTSVIRPVMTYGCEVWNSAHPRIIRKLHAIQRSVCLKVTGADYTTPNAQLQEIRVQQGDAQYNERVDDIRLLEDRSKETDGTDPTTYELLQKNKLLQKRLLALSQTLSERECQLQESQKTRQKLEDLLSCQPGPDVALRLQEAQHALREKDKKIKNKVLRKIFGAKRDEVTGEWRKLHNTELHALYSSPDIIRNIKSRRLRWSGHVARMGESRNAYRVLVGRPEGKRPLGRPRRRWEDNIKMDLREVEYDGRDWINLAQGRDRWRAYCLTAELSMNEAMAKEYKSDLEKVNEELKLEKYQYFAQKGREQKLKERELSGLILPPINPRGGMNLT</sequence>
<evidence type="ECO:0000259" key="2">
    <source>
        <dbReference type="PROSITE" id="PS50878"/>
    </source>
</evidence>
<keyword evidence="4" id="KW-1185">Reference proteome</keyword>
<name>A0ABQ8SUV9_PERAM</name>
<comment type="caution">
    <text evidence="3">The sequence shown here is derived from an EMBL/GenBank/DDBJ whole genome shotgun (WGS) entry which is preliminary data.</text>
</comment>
<dbReference type="PROSITE" id="PS50878">
    <property type="entry name" value="RT_POL"/>
    <property type="match status" value="1"/>
</dbReference>
<dbReference type="Pfam" id="PF00078">
    <property type="entry name" value="RVT_1"/>
    <property type="match status" value="1"/>
</dbReference>
<evidence type="ECO:0000256" key="1">
    <source>
        <dbReference type="SAM" id="Coils"/>
    </source>
</evidence>
<dbReference type="Proteomes" id="UP001148838">
    <property type="component" value="Unassembled WGS sequence"/>
</dbReference>
<evidence type="ECO:0000313" key="4">
    <source>
        <dbReference type="Proteomes" id="UP001148838"/>
    </source>
</evidence>
<organism evidence="3 4">
    <name type="scientific">Periplaneta americana</name>
    <name type="common">American cockroach</name>
    <name type="synonym">Blatta americana</name>
    <dbReference type="NCBI Taxonomy" id="6978"/>
    <lineage>
        <taxon>Eukaryota</taxon>
        <taxon>Metazoa</taxon>
        <taxon>Ecdysozoa</taxon>
        <taxon>Arthropoda</taxon>
        <taxon>Hexapoda</taxon>
        <taxon>Insecta</taxon>
        <taxon>Pterygota</taxon>
        <taxon>Neoptera</taxon>
        <taxon>Polyneoptera</taxon>
        <taxon>Dictyoptera</taxon>
        <taxon>Blattodea</taxon>
        <taxon>Blattoidea</taxon>
        <taxon>Blattidae</taxon>
        <taxon>Blattinae</taxon>
        <taxon>Periplaneta</taxon>
    </lineage>
</organism>
<accession>A0ABQ8SUV9</accession>
<feature type="coiled-coil region" evidence="1">
    <location>
        <begin position="463"/>
        <end position="490"/>
    </location>
</feature>
<gene>
    <name evidence="3" type="ORF">ANN_13721</name>
</gene>
<keyword evidence="1" id="KW-0175">Coiled coil</keyword>